<evidence type="ECO:0000313" key="1">
    <source>
        <dbReference type="EMBL" id="MBO8433453.1"/>
    </source>
</evidence>
<dbReference type="AlphaFoldDB" id="A0A9D9DVH0"/>
<name>A0A9D9DVH0_9BACT</name>
<comment type="caution">
    <text evidence="1">The sequence shown here is derived from an EMBL/GenBank/DDBJ whole genome shotgun (WGS) entry which is preliminary data.</text>
</comment>
<organism evidence="1 2">
    <name type="scientific">Candidatus Pullibacteroides excrementavium</name>
    <dbReference type="NCBI Taxonomy" id="2840905"/>
    <lineage>
        <taxon>Bacteria</taxon>
        <taxon>Pseudomonadati</taxon>
        <taxon>Bacteroidota</taxon>
        <taxon>Bacteroidia</taxon>
        <taxon>Bacteroidales</taxon>
        <taxon>Candidatus Pullibacteroides</taxon>
    </lineage>
</organism>
<dbReference type="Proteomes" id="UP000823612">
    <property type="component" value="Unassembled WGS sequence"/>
</dbReference>
<sequence length="161" mass="18225">MEDLFSQCGALLDNVSNRDYSGTDYFDKAIECLDMDAYEHKVRRPSWPEPTVDVVIGIGDSGVGVLDNKRLLMIELRMNYTNTNNLHGFDSIRKMAHTKDLQGEDLKVDEMAWFVFVDGVAPVAGNWLSRRSLADSDRKLSKGKICGVSQFRECIQSPLRF</sequence>
<proteinExistence type="predicted"/>
<gene>
    <name evidence="1" type="ORF">IAB08_09220</name>
</gene>
<evidence type="ECO:0000313" key="2">
    <source>
        <dbReference type="Proteomes" id="UP000823612"/>
    </source>
</evidence>
<reference evidence="1" key="1">
    <citation type="submission" date="2020-10" db="EMBL/GenBank/DDBJ databases">
        <authorList>
            <person name="Gilroy R."/>
        </authorList>
    </citation>
    <scope>NUCLEOTIDE SEQUENCE</scope>
    <source>
        <strain evidence="1">2889</strain>
    </source>
</reference>
<protein>
    <submittedName>
        <fullName evidence="1">Uncharacterized protein</fullName>
    </submittedName>
</protein>
<dbReference type="EMBL" id="JADIMZ010000138">
    <property type="protein sequence ID" value="MBO8433453.1"/>
    <property type="molecule type" value="Genomic_DNA"/>
</dbReference>
<reference evidence="1" key="2">
    <citation type="journal article" date="2021" name="PeerJ">
        <title>Extensive microbial diversity within the chicken gut microbiome revealed by metagenomics and culture.</title>
        <authorList>
            <person name="Gilroy R."/>
            <person name="Ravi A."/>
            <person name="Getino M."/>
            <person name="Pursley I."/>
            <person name="Horton D.L."/>
            <person name="Alikhan N.F."/>
            <person name="Baker D."/>
            <person name="Gharbi K."/>
            <person name="Hall N."/>
            <person name="Watson M."/>
            <person name="Adriaenssens E.M."/>
            <person name="Foster-Nyarko E."/>
            <person name="Jarju S."/>
            <person name="Secka A."/>
            <person name="Antonio M."/>
            <person name="Oren A."/>
            <person name="Chaudhuri R.R."/>
            <person name="La Ragione R."/>
            <person name="Hildebrand F."/>
            <person name="Pallen M.J."/>
        </authorList>
    </citation>
    <scope>NUCLEOTIDE SEQUENCE</scope>
    <source>
        <strain evidence="1">2889</strain>
    </source>
</reference>
<accession>A0A9D9DVH0</accession>